<name>A0A3G1A9Y6_9CREN</name>
<evidence type="ECO:0000256" key="9">
    <source>
        <dbReference type="ARBA" id="ARBA00022723"/>
    </source>
</evidence>
<evidence type="ECO:0000256" key="6">
    <source>
        <dbReference type="ARBA" id="ARBA00022525"/>
    </source>
</evidence>
<accession>A0A3G1A9Y6</accession>
<evidence type="ECO:0000256" key="2">
    <source>
        <dbReference type="ARBA" id="ARBA00004371"/>
    </source>
</evidence>
<evidence type="ECO:0000256" key="20">
    <source>
        <dbReference type="ARBA" id="ARBA00033328"/>
    </source>
</evidence>
<dbReference type="RefSeq" id="WP_052887138.1">
    <property type="nucleotide sequence ID" value="NZ_CP007493.1"/>
</dbReference>
<keyword evidence="13" id="KW-0862">Zinc</keyword>
<dbReference type="GeneID" id="25406994"/>
<gene>
    <name evidence="22" type="ORF">TCARB_1589</name>
</gene>
<dbReference type="KEGG" id="tcb:TCARB_1589"/>
<dbReference type="InterPro" id="IPR039866">
    <property type="entry name" value="CPQ"/>
</dbReference>
<evidence type="ECO:0000256" key="14">
    <source>
        <dbReference type="ARBA" id="ARBA00023034"/>
    </source>
</evidence>
<evidence type="ECO:0000256" key="19">
    <source>
        <dbReference type="ARBA" id="ARBA00025833"/>
    </source>
</evidence>
<keyword evidence="11 22" id="KW-0378">Hydrolase</keyword>
<dbReference type="PANTHER" id="PTHR12053">
    <property type="entry name" value="PROTEASE FAMILY M28 PLASMA GLUTAMATE CARBOXYPEPTIDASE-RELATED"/>
    <property type="match status" value="1"/>
</dbReference>
<dbReference type="Gene3D" id="3.50.30.30">
    <property type="match status" value="1"/>
</dbReference>
<comment type="subcellular location">
    <subcellularLocation>
        <location evidence="1">Endoplasmic reticulum</location>
    </subcellularLocation>
    <subcellularLocation>
        <location evidence="3">Golgi apparatus</location>
    </subcellularLocation>
    <subcellularLocation>
        <location evidence="2">Lysosome</location>
    </subcellularLocation>
    <subcellularLocation>
        <location evidence="4">Secreted</location>
    </subcellularLocation>
</comment>
<dbReference type="PANTHER" id="PTHR12053:SF3">
    <property type="entry name" value="CARBOXYPEPTIDASE Q"/>
    <property type="match status" value="1"/>
</dbReference>
<comment type="subunit">
    <text evidence="19">Homodimer. The monomeric form is inactive while the homodimer is active.</text>
</comment>
<dbReference type="GO" id="GO:0004177">
    <property type="term" value="F:aminopeptidase activity"/>
    <property type="evidence" value="ECO:0007669"/>
    <property type="project" value="UniProtKB-KW"/>
</dbReference>
<evidence type="ECO:0000256" key="8">
    <source>
        <dbReference type="ARBA" id="ARBA00022670"/>
    </source>
</evidence>
<dbReference type="Proteomes" id="UP000266720">
    <property type="component" value="Chromosome"/>
</dbReference>
<organism evidence="22 23">
    <name type="scientific">Thermofilum adornatum 1505</name>
    <dbReference type="NCBI Taxonomy" id="697581"/>
    <lineage>
        <taxon>Archaea</taxon>
        <taxon>Thermoproteota</taxon>
        <taxon>Thermoprotei</taxon>
        <taxon>Thermofilales</taxon>
        <taxon>Thermofilaceae</taxon>
        <taxon>Thermofilum</taxon>
    </lineage>
</organism>
<evidence type="ECO:0000256" key="10">
    <source>
        <dbReference type="ARBA" id="ARBA00022729"/>
    </source>
</evidence>
<dbReference type="GO" id="GO:0004180">
    <property type="term" value="F:carboxypeptidase activity"/>
    <property type="evidence" value="ECO:0007669"/>
    <property type="project" value="UniProtKB-KW"/>
</dbReference>
<feature type="domain" description="Peptidase M28" evidence="21">
    <location>
        <begin position="194"/>
        <end position="375"/>
    </location>
</feature>
<evidence type="ECO:0000313" key="23">
    <source>
        <dbReference type="Proteomes" id="UP000266720"/>
    </source>
</evidence>
<sequence>MEKFDYTYAYNIALALSRQPRFTGTEGERQARELIVREMESLGYNPSLEKFSVKTYEVVESELEIVKPRNKKIECSVLGFSGETPIEGVEGDIVYIENADSILLPEATGWIGLASQRPSREYWKKLIGKASGLVIVEGSPYRELSRVAIPYEWREKMGSLPSVYVRYRDAYELLSAERARLKVVQTYRDTETYNIFATIEGSKYPDEIIYVTAHYDSVQGVPGATDNAGGTAMVLALAKALSASRPKRTVRFALFGAEELGLRGSLFHVNSLSDDEKKKIKTVVNLDVHGGIFGSSAAIISGAKSLRYFVEALAKRVGVNLSISEDVMSSDGSSFVKHGIPAVNLYRASGSGADIHTVRDSSEHLHPIAFKTIGYFTLLLLEEILNAEEIPFEREIPEDIKKKVEEYFSRRQPI</sequence>
<dbReference type="Gene3D" id="3.40.630.10">
    <property type="entry name" value="Zn peptidases"/>
    <property type="match status" value="1"/>
</dbReference>
<keyword evidence="8" id="KW-0645">Protease</keyword>
<dbReference type="GO" id="GO:0046872">
    <property type="term" value="F:metal ion binding"/>
    <property type="evidence" value="ECO:0007669"/>
    <property type="project" value="UniProtKB-KW"/>
</dbReference>
<dbReference type="GO" id="GO:0005764">
    <property type="term" value="C:lysosome"/>
    <property type="evidence" value="ECO:0007669"/>
    <property type="project" value="UniProtKB-SubCell"/>
</dbReference>
<keyword evidence="7" id="KW-0121">Carboxypeptidase</keyword>
<protein>
    <recommendedName>
        <fullName evidence="5">Carboxypeptidase Q</fullName>
    </recommendedName>
    <alternativeName>
        <fullName evidence="20">Plasma glutamate carboxypeptidase</fullName>
    </alternativeName>
</protein>
<proteinExistence type="predicted"/>
<evidence type="ECO:0000256" key="11">
    <source>
        <dbReference type="ARBA" id="ARBA00022801"/>
    </source>
</evidence>
<dbReference type="SUPFAM" id="SSF53187">
    <property type="entry name" value="Zn-dependent exopeptidases"/>
    <property type="match status" value="1"/>
</dbReference>
<keyword evidence="18" id="KW-0458">Lysosome</keyword>
<reference evidence="23" key="1">
    <citation type="book" date="2010" name="EXTREMOPHILES" publisher="0:0-0">
        <title>Complete genome sequences of ten hyperthermophilic archaea reveal their metabolic capabilities and possible ecological roles.</title>
        <editorList>
            <person name="?"/>
        </editorList>
        <authorList>
            <person name="Ravin N.V."/>
            <person name="Mardanov A.V."/>
            <person name="Bonch-Osmolovskaya E.A."/>
            <person name="Skryabin K.G."/>
        </authorList>
    </citation>
    <scope>NUCLEOTIDE SEQUENCE [LARGE SCALE GENOMIC DNA]</scope>
    <source>
        <strain evidence="23">1505</strain>
    </source>
</reference>
<evidence type="ECO:0000259" key="21">
    <source>
        <dbReference type="Pfam" id="PF04389"/>
    </source>
</evidence>
<evidence type="ECO:0000256" key="17">
    <source>
        <dbReference type="ARBA" id="ARBA00023180"/>
    </source>
</evidence>
<dbReference type="EMBL" id="CP007493">
    <property type="protein sequence ID" value="AJB42631.1"/>
    <property type="molecule type" value="Genomic_DNA"/>
</dbReference>
<keyword evidence="22" id="KW-0031">Aminopeptidase</keyword>
<evidence type="ECO:0000313" key="22">
    <source>
        <dbReference type="EMBL" id="AJB42631.1"/>
    </source>
</evidence>
<dbReference type="STRING" id="697581.TCARB_1589"/>
<evidence type="ECO:0000256" key="1">
    <source>
        <dbReference type="ARBA" id="ARBA00004240"/>
    </source>
</evidence>
<keyword evidence="12" id="KW-0256">Endoplasmic reticulum</keyword>
<evidence type="ECO:0000256" key="15">
    <source>
        <dbReference type="ARBA" id="ARBA00023049"/>
    </source>
</evidence>
<keyword evidence="16" id="KW-0865">Zymogen</keyword>
<keyword evidence="14" id="KW-0333">Golgi apparatus</keyword>
<keyword evidence="6" id="KW-0964">Secreted</keyword>
<evidence type="ECO:0000256" key="7">
    <source>
        <dbReference type="ARBA" id="ARBA00022645"/>
    </source>
</evidence>
<keyword evidence="9" id="KW-0479">Metal-binding</keyword>
<keyword evidence="15" id="KW-0482">Metalloprotease</keyword>
<evidence type="ECO:0000256" key="16">
    <source>
        <dbReference type="ARBA" id="ARBA00023145"/>
    </source>
</evidence>
<evidence type="ECO:0000256" key="5">
    <source>
        <dbReference type="ARBA" id="ARBA00014116"/>
    </source>
</evidence>
<dbReference type="Pfam" id="PF04389">
    <property type="entry name" value="Peptidase_M28"/>
    <property type="match status" value="1"/>
</dbReference>
<evidence type="ECO:0000256" key="3">
    <source>
        <dbReference type="ARBA" id="ARBA00004555"/>
    </source>
</evidence>
<dbReference type="GO" id="GO:0005576">
    <property type="term" value="C:extracellular region"/>
    <property type="evidence" value="ECO:0007669"/>
    <property type="project" value="UniProtKB-SubCell"/>
</dbReference>
<keyword evidence="10" id="KW-0732">Signal</keyword>
<keyword evidence="17" id="KW-0325">Glycoprotein</keyword>
<dbReference type="GO" id="GO:0006508">
    <property type="term" value="P:proteolysis"/>
    <property type="evidence" value="ECO:0007669"/>
    <property type="project" value="UniProtKB-KW"/>
</dbReference>
<dbReference type="AlphaFoldDB" id="A0A3G1A9Y6"/>
<evidence type="ECO:0000256" key="4">
    <source>
        <dbReference type="ARBA" id="ARBA00004613"/>
    </source>
</evidence>
<dbReference type="InterPro" id="IPR007484">
    <property type="entry name" value="Peptidase_M28"/>
</dbReference>
<evidence type="ECO:0000256" key="13">
    <source>
        <dbReference type="ARBA" id="ARBA00022833"/>
    </source>
</evidence>
<evidence type="ECO:0000256" key="12">
    <source>
        <dbReference type="ARBA" id="ARBA00022824"/>
    </source>
</evidence>
<evidence type="ECO:0000256" key="18">
    <source>
        <dbReference type="ARBA" id="ARBA00023228"/>
    </source>
</evidence>
<dbReference type="GO" id="GO:0070573">
    <property type="term" value="F:metallodipeptidase activity"/>
    <property type="evidence" value="ECO:0007669"/>
    <property type="project" value="InterPro"/>
</dbReference>